<dbReference type="PROSITE" id="PS50016">
    <property type="entry name" value="ZF_PHD_2"/>
    <property type="match status" value="1"/>
</dbReference>
<dbReference type="SMART" id="SM00249">
    <property type="entry name" value="PHD"/>
    <property type="match status" value="1"/>
</dbReference>
<dbReference type="InterPro" id="IPR013083">
    <property type="entry name" value="Znf_RING/FYVE/PHD"/>
</dbReference>
<dbReference type="VEuPathDB" id="FungiDB:DNF11_1112"/>
<comment type="subcellular location">
    <subcellularLocation>
        <location evidence="1">Nucleus</location>
    </subcellularLocation>
</comment>
<keyword evidence="5" id="KW-0539">Nucleus</keyword>
<dbReference type="GO" id="GO:0008270">
    <property type="term" value="F:zinc ion binding"/>
    <property type="evidence" value="ECO:0007669"/>
    <property type="project" value="UniProtKB-KW"/>
</dbReference>
<dbReference type="GO" id="GO:0045893">
    <property type="term" value="P:positive regulation of DNA-templated transcription"/>
    <property type="evidence" value="ECO:0007669"/>
    <property type="project" value="TreeGrafter"/>
</dbReference>
<accession>A0A3G2S434</accession>
<dbReference type="InterPro" id="IPR011011">
    <property type="entry name" value="Znf_FYVE_PHD"/>
</dbReference>
<dbReference type="GO" id="GO:0048188">
    <property type="term" value="C:Set1C/COMPASS complex"/>
    <property type="evidence" value="ECO:0007669"/>
    <property type="project" value="InterPro"/>
</dbReference>
<organism evidence="8 9">
    <name type="scientific">Malassezia restricta (strain ATCC 96810 / NBRC 103918 / CBS 7877)</name>
    <name type="common">Seborrheic dermatitis infection agent</name>
    <dbReference type="NCBI Taxonomy" id="425264"/>
    <lineage>
        <taxon>Eukaryota</taxon>
        <taxon>Fungi</taxon>
        <taxon>Dikarya</taxon>
        <taxon>Basidiomycota</taxon>
        <taxon>Ustilaginomycotina</taxon>
        <taxon>Malasseziomycetes</taxon>
        <taxon>Malasseziales</taxon>
        <taxon>Malasseziaceae</taxon>
        <taxon>Malassezia</taxon>
    </lineage>
</organism>
<dbReference type="AlphaFoldDB" id="A0A3G2S434"/>
<keyword evidence="9" id="KW-1185">Reference proteome</keyword>
<evidence type="ECO:0000256" key="1">
    <source>
        <dbReference type="ARBA" id="ARBA00004123"/>
    </source>
</evidence>
<dbReference type="InterPro" id="IPR019786">
    <property type="entry name" value="Zinc_finger_PHD-type_CS"/>
</dbReference>
<dbReference type="Proteomes" id="UP000269793">
    <property type="component" value="Chromosome II"/>
</dbReference>
<dbReference type="SUPFAM" id="SSF57903">
    <property type="entry name" value="FYVE/PHD zinc finger"/>
    <property type="match status" value="1"/>
</dbReference>
<dbReference type="InterPro" id="IPR037869">
    <property type="entry name" value="Spp1/CFP1"/>
</dbReference>
<evidence type="ECO:0000256" key="5">
    <source>
        <dbReference type="ARBA" id="ARBA00023242"/>
    </source>
</evidence>
<evidence type="ECO:0000256" key="4">
    <source>
        <dbReference type="ARBA" id="ARBA00022833"/>
    </source>
</evidence>
<evidence type="ECO:0000256" key="6">
    <source>
        <dbReference type="PROSITE-ProRule" id="PRU00146"/>
    </source>
</evidence>
<dbReference type="STRING" id="425264.A0A3G2S434"/>
<dbReference type="InterPro" id="IPR001965">
    <property type="entry name" value="Znf_PHD"/>
</dbReference>
<proteinExistence type="predicted"/>
<keyword evidence="2" id="KW-0479">Metal-binding</keyword>
<evidence type="ECO:0000259" key="7">
    <source>
        <dbReference type="PROSITE" id="PS50016"/>
    </source>
</evidence>
<dbReference type="PANTHER" id="PTHR46174:SF1">
    <property type="entry name" value="CXXC-TYPE ZINC FINGER PROTEIN 1"/>
    <property type="match status" value="1"/>
</dbReference>
<reference evidence="8 9" key="1">
    <citation type="submission" date="2018-10" db="EMBL/GenBank/DDBJ databases">
        <title>Complete genome sequence of Malassezia restricta CBS 7877.</title>
        <authorList>
            <person name="Morand S.C."/>
            <person name="Bertignac M."/>
            <person name="Iltis A."/>
            <person name="Kolder I."/>
            <person name="Pirovano W."/>
            <person name="Jourdain R."/>
            <person name="Clavaud C."/>
        </authorList>
    </citation>
    <scope>NUCLEOTIDE SEQUENCE [LARGE SCALE GENOMIC DNA]</scope>
    <source>
        <strain evidence="8 9">CBS 7877</strain>
    </source>
</reference>
<dbReference type="PROSITE" id="PS01359">
    <property type="entry name" value="ZF_PHD_1"/>
    <property type="match status" value="1"/>
</dbReference>
<evidence type="ECO:0000313" key="8">
    <source>
        <dbReference type="EMBL" id="AYO42062.1"/>
    </source>
</evidence>
<name>A0A3G2S434_MALR7</name>
<dbReference type="OrthoDB" id="436852at2759"/>
<evidence type="ECO:0000256" key="3">
    <source>
        <dbReference type="ARBA" id="ARBA00022771"/>
    </source>
</evidence>
<evidence type="ECO:0000256" key="2">
    <source>
        <dbReference type="ARBA" id="ARBA00022723"/>
    </source>
</evidence>
<gene>
    <name evidence="8" type="primary">spp1</name>
    <name evidence="8" type="ORF">DNF11_1112</name>
</gene>
<feature type="domain" description="PHD-type" evidence="7">
    <location>
        <begin position="40"/>
        <end position="91"/>
    </location>
</feature>
<dbReference type="Pfam" id="PF00628">
    <property type="entry name" value="PHD"/>
    <property type="match status" value="1"/>
</dbReference>
<dbReference type="InterPro" id="IPR019787">
    <property type="entry name" value="Znf_PHD-finger"/>
</dbReference>
<protein>
    <submittedName>
        <fullName evidence="8">Set1 complex component spp1</fullName>
    </submittedName>
</protein>
<sequence length="324" mass="35952">MDTKRKDAAALADERDAKRSLTGRAWSASASASPATEDVKLYCVCRQAYDDDRLMMACDVCDEWFHASCMRVAEHDVELIDTFVCAPCASRTAQRTSFKVPCGHRACRRPARLPMSRYCSDACGLAEIRARMDVMHVSQDTHHITCAPKDARRGVVMWMHGDQAPREPPPGTSWGAFVRQHATRLDTREHDTTQLHTELKRLERQCAALHASLDLLSVRSKLLQHADDRPAGSACGFDARLCMDDEALAAWTLSPQGRAVMADQDDGSGAADVCDVPKRQCKRHADWSAIRAADLDVLRDIQTAQLSALSERSHALRIAMELHS</sequence>
<dbReference type="PANTHER" id="PTHR46174">
    <property type="entry name" value="CXXC-TYPE ZINC FINGER PROTEIN 1"/>
    <property type="match status" value="1"/>
</dbReference>
<dbReference type="EMBL" id="CP033149">
    <property type="protein sequence ID" value="AYO42062.1"/>
    <property type="molecule type" value="Genomic_DNA"/>
</dbReference>
<evidence type="ECO:0000313" key="9">
    <source>
        <dbReference type="Proteomes" id="UP000269793"/>
    </source>
</evidence>
<keyword evidence="3 6" id="KW-0863">Zinc-finger</keyword>
<dbReference type="Gene3D" id="3.30.40.10">
    <property type="entry name" value="Zinc/RING finger domain, C3HC4 (zinc finger)"/>
    <property type="match status" value="1"/>
</dbReference>
<keyword evidence="4" id="KW-0862">Zinc</keyword>